<reference evidence="5 6" key="1">
    <citation type="submission" date="2016-08" db="EMBL/GenBank/DDBJ databases">
        <title>Novel Firmicute Genomes.</title>
        <authorList>
            <person name="Poppleton D.I."/>
            <person name="Gribaldo S."/>
        </authorList>
    </citation>
    <scope>NUCLEOTIDE SEQUENCE [LARGE SCALE GENOMIC DNA]</scope>
    <source>
        <strain evidence="5 6">RAOx-1</strain>
    </source>
</reference>
<dbReference type="Pfam" id="PF00501">
    <property type="entry name" value="AMP-binding"/>
    <property type="match status" value="1"/>
</dbReference>
<sequence length="540" mass="61555">MIKSIGELMSDDIQAQRDQNFLIYYDRHGKRTETSYADFIERVGCVVQFLDKQGIRRGDRIITLMQNKVEQVTIYFAAWAMGVCVAPVNLAESDDRIRFIVEQSMARAIFVQSEASNKVKKLLMRNQVETSVFSVEADDSRPLFAQAGREWKALLNSSIDDEALIVYTSGTTGKPKGVILKQKNLLYDAEAIAEWHQLQQGIRMMCVLPIHHVNGIVVTLVTPFFCRGTVILNERFSVSYFWERIDREQVQIVSVVPTLLEFLLEVDKELQRVSFTSLRHIICGAGPLLVETALSFEKKFNVPIIHGYGLSETTCYSSFLPIDLSDEERRVWLSKYGFPSIGTPIKHNQMAILDEHGTKQAEGKRGEIAIRGETVMEAYDKRADANAEAFRHGGGWFMTGDEGFYKNDQHGRPFFFITGRIKELIIRGGINLSPLEIDEVLKKHPKVQHALAVPFENRFYGEEIAAYIVPKEGMTVTESELIQHCAQRLPFIKQPKVFIFGDELPYTATGKPKRLQLKEQLKKQLSVHRNIQFRAENADR</sequence>
<evidence type="ECO:0000259" key="3">
    <source>
        <dbReference type="Pfam" id="PF00501"/>
    </source>
</evidence>
<dbReference type="Gene3D" id="3.40.50.12780">
    <property type="entry name" value="N-terminal domain of ligase-like"/>
    <property type="match status" value="1"/>
</dbReference>
<dbReference type="GO" id="GO:0031956">
    <property type="term" value="F:medium-chain fatty acid-CoA ligase activity"/>
    <property type="evidence" value="ECO:0007669"/>
    <property type="project" value="TreeGrafter"/>
</dbReference>
<evidence type="ECO:0000313" key="6">
    <source>
        <dbReference type="Proteomes" id="UP000284219"/>
    </source>
</evidence>
<accession>A0A419SJ92</accession>
<feature type="domain" description="AMP-binding enzyme C-terminal" evidence="4">
    <location>
        <begin position="436"/>
        <end position="511"/>
    </location>
</feature>
<dbReference type="Pfam" id="PF13193">
    <property type="entry name" value="AMP-binding_C"/>
    <property type="match status" value="1"/>
</dbReference>
<feature type="domain" description="AMP-dependent synthetase/ligase" evidence="3">
    <location>
        <begin position="15"/>
        <end position="379"/>
    </location>
</feature>
<dbReference type="InterPro" id="IPR042099">
    <property type="entry name" value="ANL_N_sf"/>
</dbReference>
<dbReference type="EMBL" id="MCHY01000008">
    <property type="protein sequence ID" value="RKD24022.1"/>
    <property type="molecule type" value="Genomic_DNA"/>
</dbReference>
<comment type="caution">
    <text evidence="5">The sequence shown here is derived from an EMBL/GenBank/DDBJ whole genome shotgun (WGS) entry which is preliminary data.</text>
</comment>
<dbReference type="Gene3D" id="3.30.300.30">
    <property type="match status" value="1"/>
</dbReference>
<evidence type="ECO:0000259" key="4">
    <source>
        <dbReference type="Pfam" id="PF13193"/>
    </source>
</evidence>
<proteinExistence type="inferred from homology"/>
<dbReference type="InterPro" id="IPR020845">
    <property type="entry name" value="AMP-binding_CS"/>
</dbReference>
<dbReference type="GO" id="GO:0006631">
    <property type="term" value="P:fatty acid metabolic process"/>
    <property type="evidence" value="ECO:0007669"/>
    <property type="project" value="TreeGrafter"/>
</dbReference>
<dbReference type="PANTHER" id="PTHR43201:SF5">
    <property type="entry name" value="MEDIUM-CHAIN ACYL-COA LIGASE ACSF2, MITOCHONDRIAL"/>
    <property type="match status" value="1"/>
</dbReference>
<dbReference type="RefSeq" id="WP_120189261.1">
    <property type="nucleotide sequence ID" value="NZ_MCHY01000008.1"/>
</dbReference>
<evidence type="ECO:0000256" key="2">
    <source>
        <dbReference type="ARBA" id="ARBA00022598"/>
    </source>
</evidence>
<name>A0A419SJ92_9BACL</name>
<gene>
    <name evidence="5" type="ORF">BEP19_06325</name>
</gene>
<dbReference type="InterPro" id="IPR045851">
    <property type="entry name" value="AMP-bd_C_sf"/>
</dbReference>
<evidence type="ECO:0000256" key="1">
    <source>
        <dbReference type="ARBA" id="ARBA00006432"/>
    </source>
</evidence>
<dbReference type="PROSITE" id="PS00455">
    <property type="entry name" value="AMP_BINDING"/>
    <property type="match status" value="1"/>
</dbReference>
<evidence type="ECO:0000313" key="5">
    <source>
        <dbReference type="EMBL" id="RKD24022.1"/>
    </source>
</evidence>
<keyword evidence="2" id="KW-0436">Ligase</keyword>
<organism evidence="5 6">
    <name type="scientific">Ammoniphilus oxalaticus</name>
    <dbReference type="NCBI Taxonomy" id="66863"/>
    <lineage>
        <taxon>Bacteria</taxon>
        <taxon>Bacillati</taxon>
        <taxon>Bacillota</taxon>
        <taxon>Bacilli</taxon>
        <taxon>Bacillales</taxon>
        <taxon>Paenibacillaceae</taxon>
        <taxon>Aneurinibacillus group</taxon>
        <taxon>Ammoniphilus</taxon>
    </lineage>
</organism>
<dbReference type="PANTHER" id="PTHR43201">
    <property type="entry name" value="ACYL-COA SYNTHETASE"/>
    <property type="match status" value="1"/>
</dbReference>
<dbReference type="InterPro" id="IPR025110">
    <property type="entry name" value="AMP-bd_C"/>
</dbReference>
<evidence type="ECO:0008006" key="7">
    <source>
        <dbReference type="Google" id="ProtNLM"/>
    </source>
</evidence>
<protein>
    <recommendedName>
        <fullName evidence="7">Long-chain fatty acid--CoA ligase</fullName>
    </recommendedName>
</protein>
<dbReference type="SUPFAM" id="SSF56801">
    <property type="entry name" value="Acetyl-CoA synthetase-like"/>
    <property type="match status" value="1"/>
</dbReference>
<keyword evidence="6" id="KW-1185">Reference proteome</keyword>
<comment type="similarity">
    <text evidence="1">Belongs to the ATP-dependent AMP-binding enzyme family.</text>
</comment>
<dbReference type="AlphaFoldDB" id="A0A419SJ92"/>
<dbReference type="OrthoDB" id="9757771at2"/>
<dbReference type="InterPro" id="IPR000873">
    <property type="entry name" value="AMP-dep_synth/lig_dom"/>
</dbReference>
<dbReference type="Proteomes" id="UP000284219">
    <property type="component" value="Unassembled WGS sequence"/>
</dbReference>